<accession>A0A8S3X2T7</accession>
<evidence type="ECO:0000313" key="2">
    <source>
        <dbReference type="EMBL" id="CAG4995483.1"/>
    </source>
</evidence>
<evidence type="ECO:0000256" key="1">
    <source>
        <dbReference type="SAM" id="MobiDB-lite"/>
    </source>
</evidence>
<comment type="caution">
    <text evidence="2">The sequence shown here is derived from an EMBL/GenBank/DDBJ whole genome shotgun (WGS) entry which is preliminary data.</text>
</comment>
<feature type="region of interest" description="Disordered" evidence="1">
    <location>
        <begin position="1"/>
        <end position="22"/>
    </location>
</feature>
<proteinExistence type="predicted"/>
<dbReference type="OrthoDB" id="1885901at2759"/>
<dbReference type="AlphaFoldDB" id="A0A8S3X2T7"/>
<gene>
    <name evidence="2" type="ORF">PAPOLLO_LOCUS12825</name>
</gene>
<protein>
    <submittedName>
        <fullName evidence="2">(apollo) hypothetical protein</fullName>
    </submittedName>
</protein>
<sequence>MALTPPSRILGDEQQSMNLSPTTSLEFIRRLIADIRTSIAQLRPDIEEVENPGAPSSGNTQSESVDHENGNGAHQEEDEPQQDENGDEIPEGLEQSAQHARGKAMRALRARQSRPRDLDRGVGTVTHSVHSAQGDVHQYAACRQSSRSS</sequence>
<name>A0A8S3X2T7_PARAO</name>
<organism evidence="2 3">
    <name type="scientific">Parnassius apollo</name>
    <name type="common">Apollo butterfly</name>
    <name type="synonym">Papilio apollo</name>
    <dbReference type="NCBI Taxonomy" id="110799"/>
    <lineage>
        <taxon>Eukaryota</taxon>
        <taxon>Metazoa</taxon>
        <taxon>Ecdysozoa</taxon>
        <taxon>Arthropoda</taxon>
        <taxon>Hexapoda</taxon>
        <taxon>Insecta</taxon>
        <taxon>Pterygota</taxon>
        <taxon>Neoptera</taxon>
        <taxon>Endopterygota</taxon>
        <taxon>Lepidoptera</taxon>
        <taxon>Glossata</taxon>
        <taxon>Ditrysia</taxon>
        <taxon>Papilionoidea</taxon>
        <taxon>Papilionidae</taxon>
        <taxon>Parnassiinae</taxon>
        <taxon>Parnassini</taxon>
        <taxon>Parnassius</taxon>
        <taxon>Parnassius</taxon>
    </lineage>
</organism>
<reference evidence="2" key="1">
    <citation type="submission" date="2021-04" db="EMBL/GenBank/DDBJ databases">
        <authorList>
            <person name="Tunstrom K."/>
        </authorList>
    </citation>
    <scope>NUCLEOTIDE SEQUENCE</scope>
</reference>
<feature type="compositionally biased region" description="Basic residues" evidence="1">
    <location>
        <begin position="100"/>
        <end position="113"/>
    </location>
</feature>
<feature type="compositionally biased region" description="Polar residues" evidence="1">
    <location>
        <begin position="54"/>
        <end position="63"/>
    </location>
</feature>
<dbReference type="Proteomes" id="UP000691718">
    <property type="component" value="Unassembled WGS sequence"/>
</dbReference>
<feature type="compositionally biased region" description="Polar residues" evidence="1">
    <location>
        <begin position="13"/>
        <end position="22"/>
    </location>
</feature>
<keyword evidence="3" id="KW-1185">Reference proteome</keyword>
<evidence type="ECO:0000313" key="3">
    <source>
        <dbReference type="Proteomes" id="UP000691718"/>
    </source>
</evidence>
<feature type="region of interest" description="Disordered" evidence="1">
    <location>
        <begin position="42"/>
        <end position="149"/>
    </location>
</feature>
<dbReference type="EMBL" id="CAJQZP010000904">
    <property type="protein sequence ID" value="CAG4995483.1"/>
    <property type="molecule type" value="Genomic_DNA"/>
</dbReference>
<feature type="compositionally biased region" description="Acidic residues" evidence="1">
    <location>
        <begin position="76"/>
        <end position="91"/>
    </location>
</feature>